<feature type="compositionally biased region" description="Basic and acidic residues" evidence="4">
    <location>
        <begin position="190"/>
        <end position="213"/>
    </location>
</feature>
<accession>A0A246WTW9</accession>
<evidence type="ECO:0000313" key="7">
    <source>
        <dbReference type="Proteomes" id="UP000197596"/>
    </source>
</evidence>
<dbReference type="PANTHER" id="PTHR33204">
    <property type="entry name" value="TRANSCRIPTIONAL REGULATOR, MARR FAMILY"/>
    <property type="match status" value="1"/>
</dbReference>
<dbReference type="PROSITE" id="PS51118">
    <property type="entry name" value="HTH_HXLR"/>
    <property type="match status" value="1"/>
</dbReference>
<name>A0A246WTW9_9BURK</name>
<keyword evidence="3" id="KW-0804">Transcription</keyword>
<comment type="caution">
    <text evidence="6">The sequence shown here is derived from an EMBL/GenBank/DDBJ whole genome shotgun (WGS) entry which is preliminary data.</text>
</comment>
<dbReference type="InterPro" id="IPR036388">
    <property type="entry name" value="WH-like_DNA-bd_sf"/>
</dbReference>
<dbReference type="AlphaFoldDB" id="A0A246WTW9"/>
<dbReference type="Pfam" id="PF01638">
    <property type="entry name" value="HxlR"/>
    <property type="match status" value="1"/>
</dbReference>
<evidence type="ECO:0000313" key="6">
    <source>
        <dbReference type="EMBL" id="OWY29134.1"/>
    </source>
</evidence>
<dbReference type="PANTHER" id="PTHR33204:SF17">
    <property type="entry name" value="TRANSCRIPTIONAL REGULATORY PROTEIN"/>
    <property type="match status" value="1"/>
</dbReference>
<keyword evidence="2" id="KW-0238">DNA-binding</keyword>
<dbReference type="EMBL" id="NJGU01000005">
    <property type="protein sequence ID" value="OWY29134.1"/>
    <property type="molecule type" value="Genomic_DNA"/>
</dbReference>
<dbReference type="SUPFAM" id="SSF46785">
    <property type="entry name" value="Winged helix' DNA-binding domain"/>
    <property type="match status" value="1"/>
</dbReference>
<feature type="domain" description="HTH hxlR-type" evidence="5">
    <location>
        <begin position="11"/>
        <end position="108"/>
    </location>
</feature>
<dbReference type="GO" id="GO:0003677">
    <property type="term" value="F:DNA binding"/>
    <property type="evidence" value="ECO:0007669"/>
    <property type="project" value="UniProtKB-KW"/>
</dbReference>
<feature type="region of interest" description="Disordered" evidence="4">
    <location>
        <begin position="168"/>
        <end position="222"/>
    </location>
</feature>
<reference evidence="6 7" key="1">
    <citation type="submission" date="2017-06" db="EMBL/GenBank/DDBJ databases">
        <title>Herbaspirillum phytohormonus sp. nov., isolated from the root nodule of Robinia pseudoacacia in lead-zinc mine.</title>
        <authorList>
            <person name="Fan M."/>
            <person name="Lin Y."/>
        </authorList>
    </citation>
    <scope>NUCLEOTIDE SEQUENCE [LARGE SCALE GENOMIC DNA]</scope>
    <source>
        <strain evidence="6 7">HZ10</strain>
    </source>
</reference>
<protein>
    <submittedName>
        <fullName evidence="6">Acyl dehydratase</fullName>
    </submittedName>
</protein>
<dbReference type="Gene3D" id="1.10.10.10">
    <property type="entry name" value="Winged helix-like DNA-binding domain superfamily/Winged helix DNA-binding domain"/>
    <property type="match status" value="1"/>
</dbReference>
<evidence type="ECO:0000256" key="2">
    <source>
        <dbReference type="ARBA" id="ARBA00023125"/>
    </source>
</evidence>
<evidence type="ECO:0000256" key="1">
    <source>
        <dbReference type="ARBA" id="ARBA00023015"/>
    </source>
</evidence>
<dbReference type="InterPro" id="IPR036390">
    <property type="entry name" value="WH_DNA-bd_sf"/>
</dbReference>
<sequence>MERKSFGNMQCPVARTLERVGEWWSILILRDALQGLTRFDQFQKSLDIAPNMLTRRLTTLVDAGMLERRQYSDRPPRFEYVLTDLGRDFRTIIVALNAWGNKHFAPEGPSVMLVDRDSGKQVDLGLVDRNTGKEISGREHVIVAGPQADEMTRERLDSMQRLREAANDAANEARLTEEAVEPGAPKKAKKVSDLKVKESKPAKAKAKPAEKTGKAAKLAKRA</sequence>
<evidence type="ECO:0000256" key="4">
    <source>
        <dbReference type="SAM" id="MobiDB-lite"/>
    </source>
</evidence>
<dbReference type="RefSeq" id="WP_088750835.1">
    <property type="nucleotide sequence ID" value="NZ_NJGU01000005.1"/>
</dbReference>
<organism evidence="6 7">
    <name type="scientific">Herbaspirillum robiniae</name>
    <dbReference type="NCBI Taxonomy" id="2014887"/>
    <lineage>
        <taxon>Bacteria</taxon>
        <taxon>Pseudomonadati</taxon>
        <taxon>Pseudomonadota</taxon>
        <taxon>Betaproteobacteria</taxon>
        <taxon>Burkholderiales</taxon>
        <taxon>Oxalobacteraceae</taxon>
        <taxon>Herbaspirillum</taxon>
    </lineage>
</organism>
<dbReference type="Proteomes" id="UP000197596">
    <property type="component" value="Unassembled WGS sequence"/>
</dbReference>
<keyword evidence="1" id="KW-0805">Transcription regulation</keyword>
<dbReference type="InterPro" id="IPR002577">
    <property type="entry name" value="HTH_HxlR"/>
</dbReference>
<evidence type="ECO:0000259" key="5">
    <source>
        <dbReference type="PROSITE" id="PS51118"/>
    </source>
</evidence>
<gene>
    <name evidence="6" type="ORF">CEJ42_09710</name>
</gene>
<evidence type="ECO:0000256" key="3">
    <source>
        <dbReference type="ARBA" id="ARBA00023163"/>
    </source>
</evidence>
<proteinExistence type="predicted"/>